<dbReference type="GO" id="GO:0005737">
    <property type="term" value="C:cytoplasm"/>
    <property type="evidence" value="ECO:0007669"/>
    <property type="project" value="UniProtKB-SubCell"/>
</dbReference>
<feature type="domain" description="GHMP kinase N-terminal" evidence="9">
    <location>
        <begin position="61"/>
        <end position="148"/>
    </location>
</feature>
<dbReference type="Gene3D" id="3.30.70.890">
    <property type="entry name" value="GHMP kinase, C-terminal domain"/>
    <property type="match status" value="1"/>
</dbReference>
<comment type="pathway">
    <text evidence="7">Amino-acid biosynthesis; L-threonine biosynthesis; L-threonine from L-aspartate: step 4/5.</text>
</comment>
<dbReference type="GO" id="GO:0005524">
    <property type="term" value="F:ATP binding"/>
    <property type="evidence" value="ECO:0007669"/>
    <property type="project" value="UniProtKB-UniRule"/>
</dbReference>
<dbReference type="PANTHER" id="PTHR20861">
    <property type="entry name" value="HOMOSERINE/4-DIPHOSPHOCYTIDYL-2-C-METHYL-D-ERYTHRITOL KINASE"/>
    <property type="match status" value="1"/>
</dbReference>
<comment type="subcellular location">
    <subcellularLocation>
        <location evidence="7">Cytoplasm</location>
    </subcellularLocation>
</comment>
<dbReference type="InterPro" id="IPR006204">
    <property type="entry name" value="GHMP_kinase_N_dom"/>
</dbReference>
<dbReference type="SUPFAM" id="SSF55060">
    <property type="entry name" value="GHMP Kinase, C-terminal domain"/>
    <property type="match status" value="1"/>
</dbReference>
<protein>
    <recommendedName>
        <fullName evidence="7 8">Homoserine kinase</fullName>
        <shortName evidence="7">HK</shortName>
        <shortName evidence="7">HSK</shortName>
        <ecNumber evidence="7 8">2.7.1.39</ecNumber>
    </recommendedName>
</protein>
<evidence type="ECO:0000259" key="9">
    <source>
        <dbReference type="Pfam" id="PF00288"/>
    </source>
</evidence>
<reference evidence="11 12" key="1">
    <citation type="submission" date="2017-08" db="EMBL/GenBank/DDBJ databases">
        <title>Infants hospitalized years apart are colonized by the same room-sourced microbial strains.</title>
        <authorList>
            <person name="Brooks B."/>
            <person name="Olm M.R."/>
            <person name="Firek B.A."/>
            <person name="Baker R."/>
            <person name="Thomas B.C."/>
            <person name="Morowitz M.J."/>
            <person name="Banfield J.F."/>
        </authorList>
    </citation>
    <scope>NUCLEOTIDE SEQUENCE [LARGE SCALE GENOMIC DNA]</scope>
    <source>
        <strain evidence="11">S2_003_000_R2_14</strain>
    </source>
</reference>
<comment type="caution">
    <text evidence="11">The sequence shown here is derived from an EMBL/GenBank/DDBJ whole genome shotgun (WGS) entry which is preliminary data.</text>
</comment>
<comment type="catalytic activity">
    <reaction evidence="7">
        <text>L-homoserine + ATP = O-phospho-L-homoserine + ADP + H(+)</text>
        <dbReference type="Rhea" id="RHEA:13985"/>
        <dbReference type="ChEBI" id="CHEBI:15378"/>
        <dbReference type="ChEBI" id="CHEBI:30616"/>
        <dbReference type="ChEBI" id="CHEBI:57476"/>
        <dbReference type="ChEBI" id="CHEBI:57590"/>
        <dbReference type="ChEBI" id="CHEBI:456216"/>
        <dbReference type="EC" id="2.7.1.39"/>
    </reaction>
</comment>
<evidence type="ECO:0000259" key="10">
    <source>
        <dbReference type="Pfam" id="PF08544"/>
    </source>
</evidence>
<sequence>MRATAFAPASIGNVAVGFDILGHSIDGAGDRVTVTRTDSGEVRIIAIRGAAIPLPTIANDNTAGRALLHLKRSLPENVGFDVEIDKGIAMGSGMGGSAASAVAAVVAANAVVATPLPIDALYQSAMQGEAAATGSAHGDNVGPMLLGGLVIAPEHGAAVKVPVPDWLHVALVHPRFVLETRRAREALTGAYALSEFVHQSEALALTLAGCFTSDVVLLRRGLRDVLVEPRRASLIPGFAKVKQAAVASGAIGASISGAGPSVFGWFESRASAERAAAAMAAAFKEAGLESDQLVSKVAGPAARVIS</sequence>
<dbReference type="NCBIfam" id="TIGR00191">
    <property type="entry name" value="thrB"/>
    <property type="match status" value="1"/>
</dbReference>
<dbReference type="InterPro" id="IPR036554">
    <property type="entry name" value="GHMP_kinase_C_sf"/>
</dbReference>
<keyword evidence="4 7" id="KW-0547">Nucleotide-binding</keyword>
<evidence type="ECO:0000256" key="5">
    <source>
        <dbReference type="ARBA" id="ARBA00022777"/>
    </source>
</evidence>
<comment type="similarity">
    <text evidence="7">Belongs to the GHMP kinase family. Homoserine kinase subfamily.</text>
</comment>
<dbReference type="Pfam" id="PF08544">
    <property type="entry name" value="GHMP_kinases_C"/>
    <property type="match status" value="1"/>
</dbReference>
<dbReference type="GO" id="GO:0009088">
    <property type="term" value="P:threonine biosynthetic process"/>
    <property type="evidence" value="ECO:0007669"/>
    <property type="project" value="UniProtKB-UniRule"/>
</dbReference>
<evidence type="ECO:0000256" key="4">
    <source>
        <dbReference type="ARBA" id="ARBA00022741"/>
    </source>
</evidence>
<feature type="binding site" evidence="7">
    <location>
        <begin position="89"/>
        <end position="99"/>
    </location>
    <ligand>
        <name>ATP</name>
        <dbReference type="ChEBI" id="CHEBI:30616"/>
    </ligand>
</feature>
<dbReference type="AlphaFoldDB" id="A0A2W5TH46"/>
<dbReference type="PIRSF" id="PIRSF000676">
    <property type="entry name" value="Homoser_kin"/>
    <property type="match status" value="1"/>
</dbReference>
<keyword evidence="3 7" id="KW-0791">Threonine biosynthesis</keyword>
<dbReference type="EMBL" id="QFQP01000016">
    <property type="protein sequence ID" value="PZR10735.1"/>
    <property type="molecule type" value="Genomic_DNA"/>
</dbReference>
<keyword evidence="2 7" id="KW-0808">Transferase</keyword>
<evidence type="ECO:0000256" key="8">
    <source>
        <dbReference type="NCBIfam" id="TIGR00191"/>
    </source>
</evidence>
<evidence type="ECO:0000256" key="6">
    <source>
        <dbReference type="ARBA" id="ARBA00022840"/>
    </source>
</evidence>
<keyword evidence="1 7" id="KW-0028">Amino-acid biosynthesis</keyword>
<keyword evidence="6 7" id="KW-0067">ATP-binding</keyword>
<accession>A0A2W5TH46</accession>
<dbReference type="InterPro" id="IPR014721">
    <property type="entry name" value="Ribsml_uS5_D2-typ_fold_subgr"/>
</dbReference>
<dbReference type="InterPro" id="IPR000870">
    <property type="entry name" value="Homoserine_kinase"/>
</dbReference>
<dbReference type="HAMAP" id="MF_00384">
    <property type="entry name" value="Homoser_kinase"/>
    <property type="match status" value="1"/>
</dbReference>
<evidence type="ECO:0000256" key="2">
    <source>
        <dbReference type="ARBA" id="ARBA00022679"/>
    </source>
</evidence>
<dbReference type="PRINTS" id="PR00958">
    <property type="entry name" value="HOMSERKINASE"/>
</dbReference>
<dbReference type="SUPFAM" id="SSF54211">
    <property type="entry name" value="Ribosomal protein S5 domain 2-like"/>
    <property type="match status" value="1"/>
</dbReference>
<evidence type="ECO:0000313" key="12">
    <source>
        <dbReference type="Proteomes" id="UP000249061"/>
    </source>
</evidence>
<organism evidence="11 12">
    <name type="scientific">Archangium gephyra</name>
    <dbReference type="NCBI Taxonomy" id="48"/>
    <lineage>
        <taxon>Bacteria</taxon>
        <taxon>Pseudomonadati</taxon>
        <taxon>Myxococcota</taxon>
        <taxon>Myxococcia</taxon>
        <taxon>Myxococcales</taxon>
        <taxon>Cystobacterineae</taxon>
        <taxon>Archangiaceae</taxon>
        <taxon>Archangium</taxon>
    </lineage>
</organism>
<dbReference type="PANTHER" id="PTHR20861:SF1">
    <property type="entry name" value="HOMOSERINE KINASE"/>
    <property type="match status" value="1"/>
</dbReference>
<evidence type="ECO:0000256" key="7">
    <source>
        <dbReference type="HAMAP-Rule" id="MF_00384"/>
    </source>
</evidence>
<dbReference type="EC" id="2.7.1.39" evidence="7 8"/>
<keyword evidence="5 7" id="KW-0418">Kinase</keyword>
<dbReference type="GO" id="GO:0004413">
    <property type="term" value="F:homoserine kinase activity"/>
    <property type="evidence" value="ECO:0007669"/>
    <property type="project" value="UniProtKB-UniRule"/>
</dbReference>
<dbReference type="InterPro" id="IPR013750">
    <property type="entry name" value="GHMP_kinase_C_dom"/>
</dbReference>
<dbReference type="Gene3D" id="3.30.230.10">
    <property type="match status" value="1"/>
</dbReference>
<name>A0A2W5TH46_9BACT</name>
<dbReference type="Proteomes" id="UP000249061">
    <property type="component" value="Unassembled WGS sequence"/>
</dbReference>
<dbReference type="NCBIfam" id="NF002288">
    <property type="entry name" value="PRK01212.1-4"/>
    <property type="match status" value="1"/>
</dbReference>
<dbReference type="InterPro" id="IPR020568">
    <property type="entry name" value="Ribosomal_Su5_D2-typ_SF"/>
</dbReference>
<evidence type="ECO:0000256" key="1">
    <source>
        <dbReference type="ARBA" id="ARBA00022605"/>
    </source>
</evidence>
<evidence type="ECO:0000313" key="11">
    <source>
        <dbReference type="EMBL" id="PZR10735.1"/>
    </source>
</evidence>
<feature type="domain" description="GHMP kinase C-terminal" evidence="10">
    <location>
        <begin position="212"/>
        <end position="284"/>
    </location>
</feature>
<keyword evidence="7" id="KW-0963">Cytoplasm</keyword>
<comment type="function">
    <text evidence="7">Catalyzes the ATP-dependent phosphorylation of L-homoserine to L-homoserine phosphate.</text>
</comment>
<dbReference type="Pfam" id="PF00288">
    <property type="entry name" value="GHMP_kinases_N"/>
    <property type="match status" value="1"/>
</dbReference>
<dbReference type="UniPathway" id="UPA00050">
    <property type="reaction ID" value="UER00064"/>
</dbReference>
<proteinExistence type="inferred from homology"/>
<gene>
    <name evidence="7" type="primary">thrB</name>
    <name evidence="11" type="ORF">DI536_18815</name>
</gene>
<evidence type="ECO:0000256" key="3">
    <source>
        <dbReference type="ARBA" id="ARBA00022697"/>
    </source>
</evidence>